<dbReference type="STRING" id="43775.SAMN04489760_107116"/>
<evidence type="ECO:0008006" key="3">
    <source>
        <dbReference type="Google" id="ProtNLM"/>
    </source>
</evidence>
<reference evidence="1 2" key="1">
    <citation type="submission" date="2016-10" db="EMBL/GenBank/DDBJ databases">
        <authorList>
            <person name="de Groot N.N."/>
        </authorList>
    </citation>
    <scope>NUCLEOTIDE SEQUENCE [LARGE SCALE GENOMIC DNA]</scope>
    <source>
        <strain evidence="1 2">DSM 8423</strain>
    </source>
</reference>
<organism evidence="1 2">
    <name type="scientific">Syntrophus gentianae</name>
    <dbReference type="NCBI Taxonomy" id="43775"/>
    <lineage>
        <taxon>Bacteria</taxon>
        <taxon>Pseudomonadati</taxon>
        <taxon>Thermodesulfobacteriota</taxon>
        <taxon>Syntrophia</taxon>
        <taxon>Syntrophales</taxon>
        <taxon>Syntrophaceae</taxon>
        <taxon>Syntrophus</taxon>
    </lineage>
</organism>
<dbReference type="OrthoDB" id="5465302at2"/>
<dbReference type="PROSITE" id="PS51257">
    <property type="entry name" value="PROKAR_LIPOPROTEIN"/>
    <property type="match status" value="1"/>
</dbReference>
<sequence>MLKKSNIRAWDIVILLILFVLSACTRYERQIVPFKMPSAYPNVQKAADAEIASRSYENSKEAEKAFGFDIRGAGILPVQVIFDNKGASPLEIVPEQTWLIDEENNLWPILDARMAYDRIEKSTKLGEVAPEAAKSGLLGGAAGAVLGAAIGIVTGTNVGEAMGKGAAIGAAAGATFGGVKGMADTDVQSEISQDLATRSLEKRAIKPGEIAHGFLFFPGEAKKARELRLQVRNTDTGKIFLLVMPQEARK</sequence>
<dbReference type="AlphaFoldDB" id="A0A1H7WQI3"/>
<proteinExistence type="predicted"/>
<dbReference type="EMBL" id="FOBS01000007">
    <property type="protein sequence ID" value="SEM23800.1"/>
    <property type="molecule type" value="Genomic_DNA"/>
</dbReference>
<dbReference type="Proteomes" id="UP000198744">
    <property type="component" value="Unassembled WGS sequence"/>
</dbReference>
<evidence type="ECO:0000313" key="1">
    <source>
        <dbReference type="EMBL" id="SEM23800.1"/>
    </source>
</evidence>
<protein>
    <recommendedName>
        <fullName evidence="3">Glycine zipper domain-containing protein</fullName>
    </recommendedName>
</protein>
<dbReference type="RefSeq" id="WP_093882973.1">
    <property type="nucleotide sequence ID" value="NZ_FOBS01000007.1"/>
</dbReference>
<accession>A0A1H7WQI3</accession>
<evidence type="ECO:0000313" key="2">
    <source>
        <dbReference type="Proteomes" id="UP000198744"/>
    </source>
</evidence>
<name>A0A1H7WQI3_9BACT</name>
<keyword evidence="2" id="KW-1185">Reference proteome</keyword>
<gene>
    <name evidence="1" type="ORF">SAMN04489760_107116</name>
</gene>